<sequence length="339" mass="39552">MSSYPSFSTTPQSKEDADYNKICDEYNHLIETIPKANGWRGEPLCNYNGFWLNTMILKSNFFLQNYFKSQTTDIFLASVMKSGTTWLKALMFSTLNRHLYSFSDHYLLRHGPQSTFPLLDFESYPITDFTQFLAPRLFATHFPRTLLPPCMTSCKFVYLCREPKDVLISYWHFMNKLRSKYLPPVSLDDAVDLFCKGIMDYGPFWEHVLSYWRASLEYPDKILFLKYEEVKKEPEVVVRKLATFMGKPFTAEEVEKKVVENIVNLCSFQTLRNLEVNKKGVENFGRVDEAGVENRHFLRNGEIGDWKNYLSEEMKRRIDGITHERLKGSGLIFDASAIA</sequence>
<name>A0ACB8ZQ14_CICIN</name>
<organism evidence="1 2">
    <name type="scientific">Cichorium intybus</name>
    <name type="common">Chicory</name>
    <dbReference type="NCBI Taxonomy" id="13427"/>
    <lineage>
        <taxon>Eukaryota</taxon>
        <taxon>Viridiplantae</taxon>
        <taxon>Streptophyta</taxon>
        <taxon>Embryophyta</taxon>
        <taxon>Tracheophyta</taxon>
        <taxon>Spermatophyta</taxon>
        <taxon>Magnoliopsida</taxon>
        <taxon>eudicotyledons</taxon>
        <taxon>Gunneridae</taxon>
        <taxon>Pentapetalae</taxon>
        <taxon>asterids</taxon>
        <taxon>campanulids</taxon>
        <taxon>Asterales</taxon>
        <taxon>Asteraceae</taxon>
        <taxon>Cichorioideae</taxon>
        <taxon>Cichorieae</taxon>
        <taxon>Cichoriinae</taxon>
        <taxon>Cichorium</taxon>
    </lineage>
</organism>
<protein>
    <submittedName>
        <fullName evidence="1">Uncharacterized protein</fullName>
    </submittedName>
</protein>
<evidence type="ECO:0000313" key="1">
    <source>
        <dbReference type="EMBL" id="KAI3699799.1"/>
    </source>
</evidence>
<reference evidence="2" key="1">
    <citation type="journal article" date="2022" name="Mol. Ecol. Resour.">
        <title>The genomes of chicory, endive, great burdock and yacon provide insights into Asteraceae palaeo-polyploidization history and plant inulin production.</title>
        <authorList>
            <person name="Fan W."/>
            <person name="Wang S."/>
            <person name="Wang H."/>
            <person name="Wang A."/>
            <person name="Jiang F."/>
            <person name="Liu H."/>
            <person name="Zhao H."/>
            <person name="Xu D."/>
            <person name="Zhang Y."/>
        </authorList>
    </citation>
    <scope>NUCLEOTIDE SEQUENCE [LARGE SCALE GENOMIC DNA]</scope>
    <source>
        <strain evidence="2">cv. Punajuju</strain>
    </source>
</reference>
<dbReference type="Proteomes" id="UP001055811">
    <property type="component" value="Linkage Group LG08"/>
</dbReference>
<dbReference type="EMBL" id="CM042016">
    <property type="protein sequence ID" value="KAI3699799.1"/>
    <property type="molecule type" value="Genomic_DNA"/>
</dbReference>
<keyword evidence="2" id="KW-1185">Reference proteome</keyword>
<reference evidence="1 2" key="2">
    <citation type="journal article" date="2022" name="Mol. Ecol. Resour.">
        <title>The genomes of chicory, endive, great burdock and yacon provide insights into Asteraceae paleo-polyploidization history and plant inulin production.</title>
        <authorList>
            <person name="Fan W."/>
            <person name="Wang S."/>
            <person name="Wang H."/>
            <person name="Wang A."/>
            <person name="Jiang F."/>
            <person name="Liu H."/>
            <person name="Zhao H."/>
            <person name="Xu D."/>
            <person name="Zhang Y."/>
        </authorList>
    </citation>
    <scope>NUCLEOTIDE SEQUENCE [LARGE SCALE GENOMIC DNA]</scope>
    <source>
        <strain evidence="2">cv. Punajuju</strain>
        <tissue evidence="1">Leaves</tissue>
    </source>
</reference>
<proteinExistence type="predicted"/>
<gene>
    <name evidence="1" type="ORF">L2E82_44342</name>
</gene>
<comment type="caution">
    <text evidence="1">The sequence shown here is derived from an EMBL/GenBank/DDBJ whole genome shotgun (WGS) entry which is preliminary data.</text>
</comment>
<accession>A0ACB8ZQ14</accession>
<evidence type="ECO:0000313" key="2">
    <source>
        <dbReference type="Proteomes" id="UP001055811"/>
    </source>
</evidence>